<feature type="transmembrane region" description="Helical" evidence="1">
    <location>
        <begin position="144"/>
        <end position="165"/>
    </location>
</feature>
<dbReference type="Proteomes" id="UP001549291">
    <property type="component" value="Unassembled WGS sequence"/>
</dbReference>
<keyword evidence="1" id="KW-0812">Transmembrane</keyword>
<name>A0ABV2RII1_BRAJP</name>
<protein>
    <submittedName>
        <fullName evidence="2">Uncharacterized protein</fullName>
    </submittedName>
</protein>
<evidence type="ECO:0000313" key="3">
    <source>
        <dbReference type="Proteomes" id="UP001549291"/>
    </source>
</evidence>
<dbReference type="EMBL" id="JBEPTQ010000001">
    <property type="protein sequence ID" value="MET4716110.1"/>
    <property type="molecule type" value="Genomic_DNA"/>
</dbReference>
<proteinExistence type="predicted"/>
<reference evidence="2 3" key="1">
    <citation type="submission" date="2024-06" db="EMBL/GenBank/DDBJ databases">
        <title>Genomic Encyclopedia of Type Strains, Phase V (KMG-V): Genome sequencing to study the core and pangenomes of soil and plant-associated prokaryotes.</title>
        <authorList>
            <person name="Whitman W."/>
        </authorList>
    </citation>
    <scope>NUCLEOTIDE SEQUENCE [LARGE SCALE GENOMIC DNA]</scope>
    <source>
        <strain evidence="2 3">USDA 160</strain>
    </source>
</reference>
<comment type="caution">
    <text evidence="2">The sequence shown here is derived from an EMBL/GenBank/DDBJ whole genome shotgun (WGS) entry which is preliminary data.</text>
</comment>
<feature type="transmembrane region" description="Helical" evidence="1">
    <location>
        <begin position="112"/>
        <end position="132"/>
    </location>
</feature>
<keyword evidence="3" id="KW-1185">Reference proteome</keyword>
<accession>A0ABV2RII1</accession>
<evidence type="ECO:0000256" key="1">
    <source>
        <dbReference type="SAM" id="Phobius"/>
    </source>
</evidence>
<gene>
    <name evidence="2" type="ORF">ABIF63_000213</name>
</gene>
<keyword evidence="1" id="KW-1133">Transmembrane helix</keyword>
<organism evidence="2 3">
    <name type="scientific">Bradyrhizobium japonicum</name>
    <dbReference type="NCBI Taxonomy" id="375"/>
    <lineage>
        <taxon>Bacteria</taxon>
        <taxon>Pseudomonadati</taxon>
        <taxon>Pseudomonadota</taxon>
        <taxon>Alphaproteobacteria</taxon>
        <taxon>Hyphomicrobiales</taxon>
        <taxon>Nitrobacteraceae</taxon>
        <taxon>Bradyrhizobium</taxon>
    </lineage>
</organism>
<sequence length="235" mass="25614">MRRQGSPPHSSALRGVIHLGPAIRLAKMIGATQQSATIVLLWTARYLTLRPIEGTPAEAGDKECKKQVEQLSGTRVRVVDWSGPRPENSAGDYYGPNHYRPHRTRYRGRHSVTARVASLDLLRGAAAFTVVIPHYAMTMPGEQALAEIISILGLEIFFVLSGYVWRQRSSWWQSNYAGCSISASSSHAAGCEQSSPYLVALLIAAAYAFSGHLASRPFLTAVEPVRNYGGPSPPL</sequence>
<keyword evidence="1" id="KW-0472">Membrane</keyword>
<evidence type="ECO:0000313" key="2">
    <source>
        <dbReference type="EMBL" id="MET4716110.1"/>
    </source>
</evidence>